<keyword evidence="8" id="KW-1185">Reference proteome</keyword>
<evidence type="ECO:0000256" key="3">
    <source>
        <dbReference type="PROSITE-ProRule" id="PRU00267"/>
    </source>
</evidence>
<dbReference type="OrthoDB" id="1919336at2759"/>
<dbReference type="Proteomes" id="UP000664534">
    <property type="component" value="Unassembled WGS sequence"/>
</dbReference>
<protein>
    <recommendedName>
        <fullName evidence="9">HMG box domain-containing protein</fullName>
    </recommendedName>
</protein>
<feature type="compositionally biased region" description="Polar residues" evidence="4">
    <location>
        <begin position="530"/>
        <end position="540"/>
    </location>
</feature>
<evidence type="ECO:0000259" key="6">
    <source>
        <dbReference type="PROSITE" id="PS50118"/>
    </source>
</evidence>
<feature type="compositionally biased region" description="Low complexity" evidence="4">
    <location>
        <begin position="384"/>
        <end position="412"/>
    </location>
</feature>
<organism evidence="7 8">
    <name type="scientific">Imshaugia aleurites</name>
    <dbReference type="NCBI Taxonomy" id="172621"/>
    <lineage>
        <taxon>Eukaryota</taxon>
        <taxon>Fungi</taxon>
        <taxon>Dikarya</taxon>
        <taxon>Ascomycota</taxon>
        <taxon>Pezizomycotina</taxon>
        <taxon>Lecanoromycetes</taxon>
        <taxon>OSLEUM clade</taxon>
        <taxon>Lecanoromycetidae</taxon>
        <taxon>Lecanorales</taxon>
        <taxon>Lecanorineae</taxon>
        <taxon>Parmeliaceae</taxon>
        <taxon>Imshaugia</taxon>
    </lineage>
</organism>
<evidence type="ECO:0000256" key="2">
    <source>
        <dbReference type="ARBA" id="ARBA00023242"/>
    </source>
</evidence>
<dbReference type="SMART" id="SM00398">
    <property type="entry name" value="HMG"/>
    <property type="match status" value="1"/>
</dbReference>
<dbReference type="Pfam" id="PF00505">
    <property type="entry name" value="HMG_box"/>
    <property type="match status" value="1"/>
</dbReference>
<evidence type="ECO:0000313" key="7">
    <source>
        <dbReference type="EMBL" id="CAF9915860.1"/>
    </source>
</evidence>
<dbReference type="Gene3D" id="1.10.30.10">
    <property type="entry name" value="High mobility group box domain"/>
    <property type="match status" value="1"/>
</dbReference>
<dbReference type="Gene3D" id="1.10.150.50">
    <property type="entry name" value="Transcription Factor, Ets-1"/>
    <property type="match status" value="1"/>
</dbReference>
<evidence type="ECO:0000313" key="8">
    <source>
        <dbReference type="Proteomes" id="UP000664534"/>
    </source>
</evidence>
<feature type="compositionally biased region" description="Basic and acidic residues" evidence="4">
    <location>
        <begin position="74"/>
        <end position="89"/>
    </location>
</feature>
<dbReference type="EMBL" id="CAJPDT010000015">
    <property type="protein sequence ID" value="CAF9915860.1"/>
    <property type="molecule type" value="Genomic_DNA"/>
</dbReference>
<evidence type="ECO:0000256" key="4">
    <source>
        <dbReference type="SAM" id="MobiDB-lite"/>
    </source>
</evidence>
<feature type="region of interest" description="Disordered" evidence="4">
    <location>
        <begin position="198"/>
        <end position="577"/>
    </location>
</feature>
<dbReference type="GO" id="GO:0010468">
    <property type="term" value="P:regulation of gene expression"/>
    <property type="evidence" value="ECO:0007669"/>
    <property type="project" value="TreeGrafter"/>
</dbReference>
<feature type="domain" description="SAM" evidence="5">
    <location>
        <begin position="1"/>
        <end position="44"/>
    </location>
</feature>
<feature type="compositionally biased region" description="Low complexity" evidence="4">
    <location>
        <begin position="555"/>
        <end position="564"/>
    </location>
</feature>
<dbReference type="InterPro" id="IPR036910">
    <property type="entry name" value="HMG_box_dom_sf"/>
</dbReference>
<feature type="compositionally biased region" description="Low complexity" evidence="4">
    <location>
        <begin position="466"/>
        <end position="476"/>
    </location>
</feature>
<comment type="caution">
    <text evidence="7">The sequence shown here is derived from an EMBL/GenBank/DDBJ whole genome shotgun (WGS) entry which is preliminary data.</text>
</comment>
<keyword evidence="1 3" id="KW-0238">DNA-binding</keyword>
<proteinExistence type="predicted"/>
<dbReference type="PANTHER" id="PTHR46040">
    <property type="entry name" value="HIGH MOBILITY GROUP PROTEIN 2"/>
    <property type="match status" value="1"/>
</dbReference>
<feature type="compositionally biased region" description="Basic and acidic residues" evidence="4">
    <location>
        <begin position="507"/>
        <end position="523"/>
    </location>
</feature>
<feature type="compositionally biased region" description="Polar residues" evidence="4">
    <location>
        <begin position="452"/>
        <end position="465"/>
    </location>
</feature>
<feature type="DNA-binding region" description="HMG box" evidence="3">
    <location>
        <begin position="114"/>
        <end position="180"/>
    </location>
</feature>
<dbReference type="PANTHER" id="PTHR46040:SF3">
    <property type="entry name" value="HIGH MOBILITY GROUP PROTEIN 2"/>
    <property type="match status" value="1"/>
</dbReference>
<evidence type="ECO:0008006" key="9">
    <source>
        <dbReference type="Google" id="ProtNLM"/>
    </source>
</evidence>
<dbReference type="GO" id="GO:0005634">
    <property type="term" value="C:nucleus"/>
    <property type="evidence" value="ECO:0007669"/>
    <property type="project" value="UniProtKB-UniRule"/>
</dbReference>
<dbReference type="GO" id="GO:0003677">
    <property type="term" value="F:DNA binding"/>
    <property type="evidence" value="ECO:0007669"/>
    <property type="project" value="UniProtKB-UniRule"/>
</dbReference>
<dbReference type="PROSITE" id="PS50105">
    <property type="entry name" value="SAM_DOMAIN"/>
    <property type="match status" value="1"/>
</dbReference>
<name>A0A8H3IHH2_9LECA</name>
<dbReference type="SUPFAM" id="SSF47095">
    <property type="entry name" value="HMG-box"/>
    <property type="match status" value="1"/>
</dbReference>
<dbReference type="AlphaFoldDB" id="A0A8H3IHH2"/>
<dbReference type="CDD" id="cd09487">
    <property type="entry name" value="SAM_superfamily"/>
    <property type="match status" value="1"/>
</dbReference>
<dbReference type="SUPFAM" id="SSF47769">
    <property type="entry name" value="SAM/Pointed domain"/>
    <property type="match status" value="1"/>
</dbReference>
<feature type="compositionally biased region" description="Polar residues" evidence="4">
    <location>
        <begin position="217"/>
        <end position="228"/>
    </location>
</feature>
<feature type="compositionally biased region" description="Polar residues" evidence="4">
    <location>
        <begin position="248"/>
        <end position="269"/>
    </location>
</feature>
<dbReference type="InterPro" id="IPR001660">
    <property type="entry name" value="SAM"/>
</dbReference>
<feature type="region of interest" description="Disordered" evidence="4">
    <location>
        <begin position="59"/>
        <end position="119"/>
    </location>
</feature>
<feature type="domain" description="HMG box" evidence="6">
    <location>
        <begin position="114"/>
        <end position="180"/>
    </location>
</feature>
<accession>A0A8H3IHH2</accession>
<dbReference type="Pfam" id="PF00536">
    <property type="entry name" value="SAM_1"/>
    <property type="match status" value="1"/>
</dbReference>
<sequence length="598" mass="64645">MTDLQPILSRLGLAQYVDKFSEEGFESWETVLDITESDLDALGVKLGHRRVLQREIAKARGANVEQSHSPYRSGYHDDRQSNGGDESRTDGQSATGAGGKRKYRRHPKADDNAPERPPSAYVIFSNKIREEFKPENLSFTTIAKRVGERWQDILAEEKEPYESEASAAKEKYHIEMAEYKTTKSYREYQQYLAEFKAKHASNSEGKRPKLTPEETLESTASSGSTASQLDGAESLSGSADFRHRRVGSVSSEGLYSATSGLPSPISVTSGAAGRRGGPSTIVPLGNTSPLSASPSTPSARREFSTSHMFLSFGQGRPSAERQSQRSSGSDQTYSRMVPPESRESRAPRGLASGPFIEPAMSRGPRSPLESPRRSTRVSSQLQYNASDSSKSSIASLLSNGSTAASSISTPATFNGEKRPGLSLPPLATLGPHSSGKELAPYSEPAARPTLQPLASRTASSIVMDQSSPSPFNSSSSTGMKFESLQLPLPYNISFGQRPLPRPGSDGKLADKFNDQDVSREGASLRDLSLGQEQGGATPTISRGPPEPRHPPHHPNLPSLPSLLRVDTHDSFPHNADPLSVLAYAGRIVGREREVPRPS</sequence>
<dbReference type="SMART" id="SM00454">
    <property type="entry name" value="SAM"/>
    <property type="match status" value="1"/>
</dbReference>
<dbReference type="PROSITE" id="PS50118">
    <property type="entry name" value="HMG_BOX_2"/>
    <property type="match status" value="1"/>
</dbReference>
<dbReference type="InterPro" id="IPR013761">
    <property type="entry name" value="SAM/pointed_sf"/>
</dbReference>
<feature type="compositionally biased region" description="Polar residues" evidence="4">
    <location>
        <begin position="324"/>
        <end position="334"/>
    </location>
</feature>
<gene>
    <name evidence="7" type="ORF">IMSHALPRED_002720</name>
</gene>
<dbReference type="InterPro" id="IPR009071">
    <property type="entry name" value="HMG_box_dom"/>
</dbReference>
<keyword evidence="2 3" id="KW-0539">Nucleus</keyword>
<feature type="compositionally biased region" description="Low complexity" evidence="4">
    <location>
        <begin position="287"/>
        <end position="298"/>
    </location>
</feature>
<reference evidence="7" key="1">
    <citation type="submission" date="2021-03" db="EMBL/GenBank/DDBJ databases">
        <authorList>
            <person name="Tagirdzhanova G."/>
        </authorList>
    </citation>
    <scope>NUCLEOTIDE SEQUENCE</scope>
</reference>
<evidence type="ECO:0000259" key="5">
    <source>
        <dbReference type="PROSITE" id="PS50105"/>
    </source>
</evidence>
<evidence type="ECO:0000256" key="1">
    <source>
        <dbReference type="ARBA" id="ARBA00023125"/>
    </source>
</evidence>
<dbReference type="InterPro" id="IPR051965">
    <property type="entry name" value="ChromReg_NeuronalGeneExpr"/>
</dbReference>